<feature type="chain" id="PRO_5021991736" description="Isoaspartyl peptidase" evidence="9">
    <location>
        <begin position="21"/>
        <end position="371"/>
    </location>
</feature>
<evidence type="ECO:0000256" key="1">
    <source>
        <dbReference type="ARBA" id="ARBA00022670"/>
    </source>
</evidence>
<dbReference type="GO" id="GO:0008233">
    <property type="term" value="F:peptidase activity"/>
    <property type="evidence" value="ECO:0007669"/>
    <property type="project" value="UniProtKB-KW"/>
</dbReference>
<evidence type="ECO:0000313" key="11">
    <source>
        <dbReference type="Proteomes" id="UP000315439"/>
    </source>
</evidence>
<dbReference type="RefSeq" id="WP_142933417.1">
    <property type="nucleotide sequence ID" value="NZ_ML660169.1"/>
</dbReference>
<evidence type="ECO:0000256" key="2">
    <source>
        <dbReference type="ARBA" id="ARBA00022801"/>
    </source>
</evidence>
<keyword evidence="2" id="KW-0378">Hydrolase</keyword>
<dbReference type="FunFam" id="3.60.20.30:FF:000001">
    <property type="entry name" value="Isoaspartyl peptidase/L-asparaginase"/>
    <property type="match status" value="1"/>
</dbReference>
<dbReference type="EMBL" id="VIKS01000013">
    <property type="protein sequence ID" value="TQV84895.1"/>
    <property type="molecule type" value="Genomic_DNA"/>
</dbReference>
<dbReference type="AlphaFoldDB" id="A0A545U5Z6"/>
<reference evidence="10 11" key="1">
    <citation type="submission" date="2019-07" db="EMBL/GenBank/DDBJ databases">
        <title>Draft genome for Aliikangiella sp. M105.</title>
        <authorList>
            <person name="Wang G."/>
        </authorList>
    </citation>
    <scope>NUCLEOTIDE SEQUENCE [LARGE SCALE GENOMIC DNA]</scope>
    <source>
        <strain evidence="10 11">M105</strain>
    </source>
</reference>
<organism evidence="10 11">
    <name type="scientific">Aliikangiella coralliicola</name>
    <dbReference type="NCBI Taxonomy" id="2592383"/>
    <lineage>
        <taxon>Bacteria</taxon>
        <taxon>Pseudomonadati</taxon>
        <taxon>Pseudomonadota</taxon>
        <taxon>Gammaproteobacteria</taxon>
        <taxon>Oceanospirillales</taxon>
        <taxon>Pleioneaceae</taxon>
        <taxon>Aliikangiella</taxon>
    </lineage>
</organism>
<feature type="active site" description="Nucleophile" evidence="5">
    <location>
        <position position="237"/>
    </location>
</feature>
<protein>
    <recommendedName>
        <fullName evidence="4">Isoaspartyl peptidase</fullName>
    </recommendedName>
</protein>
<dbReference type="PANTHER" id="PTHR10188:SF6">
    <property type="entry name" value="N(4)-(BETA-N-ACETYLGLUCOSAMINYL)-L-ASPARAGINASE"/>
    <property type="match status" value="1"/>
</dbReference>
<evidence type="ECO:0000313" key="10">
    <source>
        <dbReference type="EMBL" id="TQV84895.1"/>
    </source>
</evidence>
<proteinExistence type="predicted"/>
<evidence type="ECO:0000256" key="9">
    <source>
        <dbReference type="SAM" id="SignalP"/>
    </source>
</evidence>
<evidence type="ECO:0000256" key="3">
    <source>
        <dbReference type="ARBA" id="ARBA00022813"/>
    </source>
</evidence>
<dbReference type="InterPro" id="IPR029055">
    <property type="entry name" value="Ntn_hydrolases_N"/>
</dbReference>
<dbReference type="InterPro" id="IPR000246">
    <property type="entry name" value="Peptidase_T2"/>
</dbReference>
<comment type="caution">
    <text evidence="10">The sequence shown here is derived from an EMBL/GenBank/DDBJ whole genome shotgun (WGS) entry which is preliminary data.</text>
</comment>
<feature type="binding site" evidence="6">
    <location>
        <begin position="288"/>
        <end position="291"/>
    </location>
    <ligand>
        <name>substrate</name>
    </ligand>
</feature>
<keyword evidence="11" id="KW-1185">Reference proteome</keyword>
<dbReference type="Gene3D" id="3.60.20.30">
    <property type="entry name" value="(Glycosyl)asparaginase"/>
    <property type="match status" value="1"/>
</dbReference>
<dbReference type="Proteomes" id="UP000315439">
    <property type="component" value="Unassembled WGS sequence"/>
</dbReference>
<evidence type="ECO:0000256" key="5">
    <source>
        <dbReference type="PIRSR" id="PIRSR600246-1"/>
    </source>
</evidence>
<keyword evidence="1" id="KW-0645">Protease</keyword>
<keyword evidence="9" id="KW-0732">Signal</keyword>
<evidence type="ECO:0000256" key="6">
    <source>
        <dbReference type="PIRSR" id="PIRSR600246-2"/>
    </source>
</evidence>
<feature type="site" description="Cleavage; by autolysis" evidence="7">
    <location>
        <begin position="236"/>
        <end position="237"/>
    </location>
</feature>
<dbReference type="CDD" id="cd04701">
    <property type="entry name" value="Asparaginase_2"/>
    <property type="match status" value="1"/>
</dbReference>
<feature type="signal peptide" evidence="9">
    <location>
        <begin position="1"/>
        <end position="20"/>
    </location>
</feature>
<gene>
    <name evidence="10" type="ORF">FLL46_21090</name>
</gene>
<dbReference type="SUPFAM" id="SSF56235">
    <property type="entry name" value="N-terminal nucleophile aminohydrolases (Ntn hydrolases)"/>
    <property type="match status" value="1"/>
</dbReference>
<dbReference type="PANTHER" id="PTHR10188">
    <property type="entry name" value="L-ASPARAGINASE"/>
    <property type="match status" value="1"/>
</dbReference>
<evidence type="ECO:0000256" key="8">
    <source>
        <dbReference type="SAM" id="MobiDB-lite"/>
    </source>
</evidence>
<name>A0A545U5Z6_9GAMM</name>
<accession>A0A545U5Z6</accession>
<sequence length="371" mass="39767">MRINKTFLFLLMLVSANTLADNNKNLKSNTAKGNIAIAIHGGAGTILKANMTPELEKAYHAKLAEALKAGYQVLKTGGSSVNAVQAAIVIMEDSPLFNAGKGAVFTHDKTNELDASIMEGKSLNAGAISGVSRIKNPIKLATLVMNNSKHVMLSGQGAEEFANSQSVELVSSDYFHTDRRWNQLLKLLKDEPDSFKLSEDKDDKHAQQSKNPQDLNNEHSAKTAQLTQWPDDDKFGTVGAVALDHSGNLAAGTSTGGMTNKKFGRIGDSPIIGAGTYADNQACAISATGHGEYFIRAAVAHDICARVKYKKVSLQQAADEVIQEKLKAMQGDGGIVGMSPTGEPVFSFNSSGMYRGYIDKNGKIFTAIYQH</sequence>
<dbReference type="GO" id="GO:0016811">
    <property type="term" value="F:hydrolase activity, acting on carbon-nitrogen (but not peptide) bonds, in linear amides"/>
    <property type="evidence" value="ECO:0007669"/>
    <property type="project" value="UniProtKB-ARBA"/>
</dbReference>
<feature type="region of interest" description="Disordered" evidence="8">
    <location>
        <begin position="196"/>
        <end position="228"/>
    </location>
</feature>
<feature type="compositionally biased region" description="Basic and acidic residues" evidence="8">
    <location>
        <begin position="196"/>
        <end position="206"/>
    </location>
</feature>
<evidence type="ECO:0000256" key="4">
    <source>
        <dbReference type="ARBA" id="ARBA00069124"/>
    </source>
</evidence>
<evidence type="ECO:0000256" key="7">
    <source>
        <dbReference type="PIRSR" id="PIRSR600246-3"/>
    </source>
</evidence>
<keyword evidence="3" id="KW-0068">Autocatalytic cleavage</keyword>
<feature type="binding site" evidence="6">
    <location>
        <begin position="265"/>
        <end position="268"/>
    </location>
    <ligand>
        <name>substrate</name>
    </ligand>
</feature>
<dbReference type="OrthoDB" id="9780217at2"/>
<dbReference type="GO" id="GO:0006508">
    <property type="term" value="P:proteolysis"/>
    <property type="evidence" value="ECO:0007669"/>
    <property type="project" value="UniProtKB-KW"/>
</dbReference>
<dbReference type="Pfam" id="PF01112">
    <property type="entry name" value="Asparaginase_2"/>
    <property type="match status" value="1"/>
</dbReference>